<name>A0A1I2NGP0_9EURY</name>
<dbReference type="AlphaFoldDB" id="A0A1I2NGP0"/>
<reference evidence="2" key="1">
    <citation type="submission" date="2016-10" db="EMBL/GenBank/DDBJ databases">
        <authorList>
            <person name="Varghese N."/>
            <person name="Submissions S."/>
        </authorList>
    </citation>
    <scope>NUCLEOTIDE SEQUENCE [LARGE SCALE GENOMIC DNA]</scope>
    <source>
        <strain evidence="2">CGMCC 1.7739</strain>
    </source>
</reference>
<evidence type="ECO:0000313" key="1">
    <source>
        <dbReference type="EMBL" id="SFG00471.1"/>
    </source>
</evidence>
<gene>
    <name evidence="1" type="ORF">SAMN04488063_1104</name>
</gene>
<keyword evidence="2" id="KW-1185">Reference proteome</keyword>
<protein>
    <submittedName>
        <fullName evidence="1">Uncharacterized protein</fullName>
    </submittedName>
</protein>
<evidence type="ECO:0000313" key="2">
    <source>
        <dbReference type="Proteomes" id="UP000198876"/>
    </source>
</evidence>
<proteinExistence type="predicted"/>
<accession>A0A1I2NGP0</accession>
<sequence>MKHNKIEPMSEAEYEALLDNIEKVLSMSIDALDVAQTLFHADISTVYPDESIATAQCQDDLTEVVKSIQLRRDTAEPYQPSERVIELNQQFHSD</sequence>
<dbReference type="Proteomes" id="UP000198876">
    <property type="component" value="Unassembled WGS sequence"/>
</dbReference>
<organism evidence="1 2">
    <name type="scientific">Halopelagius inordinatus</name>
    <dbReference type="NCBI Taxonomy" id="553467"/>
    <lineage>
        <taxon>Archaea</taxon>
        <taxon>Methanobacteriati</taxon>
        <taxon>Methanobacteriota</taxon>
        <taxon>Stenosarchaea group</taxon>
        <taxon>Halobacteria</taxon>
        <taxon>Halobacteriales</taxon>
        <taxon>Haloferacaceae</taxon>
    </lineage>
</organism>
<dbReference type="EMBL" id="FOOQ01000001">
    <property type="protein sequence ID" value="SFG00471.1"/>
    <property type="molecule type" value="Genomic_DNA"/>
</dbReference>